<evidence type="ECO:0000313" key="2">
    <source>
        <dbReference type="Proteomes" id="UP000095283"/>
    </source>
</evidence>
<protein>
    <submittedName>
        <fullName evidence="3">7TM_GPCR_Srx domain-containing protein</fullName>
    </submittedName>
</protein>
<feature type="transmembrane region" description="Helical" evidence="1">
    <location>
        <begin position="46"/>
        <end position="65"/>
    </location>
</feature>
<keyword evidence="1" id="KW-0472">Membrane</keyword>
<keyword evidence="1" id="KW-1133">Transmembrane helix</keyword>
<keyword evidence="1" id="KW-0812">Transmembrane</keyword>
<evidence type="ECO:0000256" key="1">
    <source>
        <dbReference type="SAM" id="Phobius"/>
    </source>
</evidence>
<dbReference type="Proteomes" id="UP000095283">
    <property type="component" value="Unplaced"/>
</dbReference>
<accession>A0A1I7W9C8</accession>
<keyword evidence="2" id="KW-1185">Reference proteome</keyword>
<reference evidence="3" key="1">
    <citation type="submission" date="2016-11" db="UniProtKB">
        <authorList>
            <consortium name="WormBaseParasite"/>
        </authorList>
    </citation>
    <scope>IDENTIFICATION</scope>
</reference>
<evidence type="ECO:0000313" key="3">
    <source>
        <dbReference type="WBParaSite" id="Hba_01264"/>
    </source>
</evidence>
<organism evidence="2 3">
    <name type="scientific">Heterorhabditis bacteriophora</name>
    <name type="common">Entomopathogenic nematode worm</name>
    <dbReference type="NCBI Taxonomy" id="37862"/>
    <lineage>
        <taxon>Eukaryota</taxon>
        <taxon>Metazoa</taxon>
        <taxon>Ecdysozoa</taxon>
        <taxon>Nematoda</taxon>
        <taxon>Chromadorea</taxon>
        <taxon>Rhabditida</taxon>
        <taxon>Rhabditina</taxon>
        <taxon>Rhabditomorpha</taxon>
        <taxon>Strongyloidea</taxon>
        <taxon>Heterorhabditidae</taxon>
        <taxon>Heterorhabditis</taxon>
    </lineage>
</organism>
<dbReference type="WBParaSite" id="Hba_01264">
    <property type="protein sequence ID" value="Hba_01264"/>
    <property type="gene ID" value="Hba_01264"/>
</dbReference>
<proteinExistence type="predicted"/>
<feature type="transmembrane region" description="Helical" evidence="1">
    <location>
        <begin position="133"/>
        <end position="150"/>
    </location>
</feature>
<sequence>MILAHIFCGTVESFTFYNSAILLPSPEYCSEPTQSKQKEISNFSEYLLCAFFFYAQDIVCNSGLFLGRNDFLSSKVIHISSSFILTTFVLNFLIFSSLKENWLLERSSADFSTKGHLLIALSKFLKNRCGDSFCVYCVSLATTFLIFFNVPYRKFLSGKLKEFVVFNKLFLYFYERMRMSSFFPGILRNRAHQTKKQFIFIHFH</sequence>
<dbReference type="AlphaFoldDB" id="A0A1I7W9C8"/>
<name>A0A1I7W9C8_HETBA</name>
<feature type="transmembrane region" description="Helical" evidence="1">
    <location>
        <begin position="77"/>
        <end position="98"/>
    </location>
</feature>